<organism evidence="3 4">
    <name type="scientific">Sparassis crispa</name>
    <dbReference type="NCBI Taxonomy" id="139825"/>
    <lineage>
        <taxon>Eukaryota</taxon>
        <taxon>Fungi</taxon>
        <taxon>Dikarya</taxon>
        <taxon>Basidiomycota</taxon>
        <taxon>Agaricomycotina</taxon>
        <taxon>Agaricomycetes</taxon>
        <taxon>Polyporales</taxon>
        <taxon>Sparassidaceae</taxon>
        <taxon>Sparassis</taxon>
    </lineage>
</organism>
<dbReference type="GeneID" id="38780803"/>
<evidence type="ECO:0000256" key="2">
    <source>
        <dbReference type="SAM" id="Phobius"/>
    </source>
</evidence>
<evidence type="ECO:0000256" key="1">
    <source>
        <dbReference type="SAM" id="MobiDB-lite"/>
    </source>
</evidence>
<keyword evidence="2" id="KW-1133">Transmembrane helix</keyword>
<feature type="transmembrane region" description="Helical" evidence="2">
    <location>
        <begin position="295"/>
        <end position="313"/>
    </location>
</feature>
<keyword evidence="2" id="KW-0472">Membrane</keyword>
<feature type="compositionally biased region" description="Gly residues" evidence="1">
    <location>
        <begin position="17"/>
        <end position="53"/>
    </location>
</feature>
<protein>
    <submittedName>
        <fullName evidence="3">Uncharacterized protein</fullName>
    </submittedName>
</protein>
<dbReference type="RefSeq" id="XP_027614799.1">
    <property type="nucleotide sequence ID" value="XM_027758998.1"/>
</dbReference>
<keyword evidence="2" id="KW-0812">Transmembrane</keyword>
<dbReference type="AlphaFoldDB" id="A0A401GNU9"/>
<dbReference type="EMBL" id="BFAD01000005">
    <property type="protein sequence ID" value="GBE83886.1"/>
    <property type="molecule type" value="Genomic_DNA"/>
</dbReference>
<dbReference type="OrthoDB" id="3365917at2759"/>
<feature type="compositionally biased region" description="Polar residues" evidence="1">
    <location>
        <begin position="63"/>
        <end position="80"/>
    </location>
</feature>
<sequence length="315" mass="32217">MFIPIISPLSQRLYPRKGGGGGGGHGSGGGHSGSSGGHSGSSGESGGNGGSSGSKGSNIGKSTQKSVPISGSTAGRTSATAYGSGTTRIFTIPAGQPFAGRTSGGAIRGQVYGTSRYGSGYPGFVAGSVLGRPFPFVFWPVVWGPGYGYGPYYLHDPEYGLPSNTSRPGGPLAEAIFTSNSTGSNSTFFVISDNSTVTSLIASIAQNCTLGASSSRVPAPYNATQDQPLPEQAVAFYRASSIVLTLDGYNDTAVLGNDTNVTATALPSWVDTTLLNCLNQTIGQSAPLFSSAHHLTPNVLAIFMVLFVMFNSFRL</sequence>
<dbReference type="InParanoid" id="A0A401GNU9"/>
<evidence type="ECO:0000313" key="3">
    <source>
        <dbReference type="EMBL" id="GBE83886.1"/>
    </source>
</evidence>
<evidence type="ECO:0000313" key="4">
    <source>
        <dbReference type="Proteomes" id="UP000287166"/>
    </source>
</evidence>
<gene>
    <name evidence="3" type="ORF">SCP_0509430</name>
</gene>
<reference evidence="3 4" key="1">
    <citation type="journal article" date="2018" name="Sci. Rep.">
        <title>Genome sequence of the cauliflower mushroom Sparassis crispa (Hanabiratake) and its association with beneficial usage.</title>
        <authorList>
            <person name="Kiyama R."/>
            <person name="Furutani Y."/>
            <person name="Kawaguchi K."/>
            <person name="Nakanishi T."/>
        </authorList>
    </citation>
    <scope>NUCLEOTIDE SEQUENCE [LARGE SCALE GENOMIC DNA]</scope>
</reference>
<accession>A0A401GNU9</accession>
<feature type="region of interest" description="Disordered" evidence="1">
    <location>
        <begin position="1"/>
        <end position="80"/>
    </location>
</feature>
<proteinExistence type="predicted"/>
<dbReference type="Proteomes" id="UP000287166">
    <property type="component" value="Unassembled WGS sequence"/>
</dbReference>
<name>A0A401GNU9_9APHY</name>
<keyword evidence="4" id="KW-1185">Reference proteome</keyword>
<comment type="caution">
    <text evidence="3">The sequence shown here is derived from an EMBL/GenBank/DDBJ whole genome shotgun (WGS) entry which is preliminary data.</text>
</comment>